<keyword evidence="1" id="KW-0812">Transmembrane</keyword>
<dbReference type="RefSeq" id="WP_115938912.1">
    <property type="nucleotide sequence ID" value="NZ_PCZS01000002.1"/>
</dbReference>
<gene>
    <name evidence="2" type="ORF">CP880_07565</name>
</gene>
<feature type="transmembrane region" description="Helical" evidence="1">
    <location>
        <begin position="154"/>
        <end position="173"/>
    </location>
</feature>
<evidence type="ECO:0008006" key="4">
    <source>
        <dbReference type="Google" id="ProtNLM"/>
    </source>
</evidence>
<dbReference type="EMBL" id="PCZS01000002">
    <property type="protein sequence ID" value="REB69290.1"/>
    <property type="molecule type" value="Genomic_DNA"/>
</dbReference>
<protein>
    <recommendedName>
        <fullName evidence="4">ABC transporter permease</fullName>
    </recommendedName>
</protein>
<evidence type="ECO:0000256" key="1">
    <source>
        <dbReference type="SAM" id="Phobius"/>
    </source>
</evidence>
<comment type="caution">
    <text evidence="2">The sequence shown here is derived from an EMBL/GenBank/DDBJ whole genome shotgun (WGS) entry which is preliminary data.</text>
</comment>
<evidence type="ECO:0000313" key="2">
    <source>
        <dbReference type="EMBL" id="REB69290.1"/>
    </source>
</evidence>
<feature type="transmembrane region" description="Helical" evidence="1">
    <location>
        <begin position="106"/>
        <end position="134"/>
    </location>
</feature>
<feature type="transmembrane region" description="Helical" evidence="1">
    <location>
        <begin position="180"/>
        <end position="199"/>
    </location>
</feature>
<organism evidence="2 3">
    <name type="scientific">Cutibacterium namnetense</name>
    <dbReference type="NCBI Taxonomy" id="1574624"/>
    <lineage>
        <taxon>Bacteria</taxon>
        <taxon>Bacillati</taxon>
        <taxon>Actinomycetota</taxon>
        <taxon>Actinomycetes</taxon>
        <taxon>Propionibacteriales</taxon>
        <taxon>Propionibacteriaceae</taxon>
        <taxon>Cutibacterium</taxon>
    </lineage>
</organism>
<feature type="transmembrane region" description="Helical" evidence="1">
    <location>
        <begin position="31"/>
        <end position="53"/>
    </location>
</feature>
<proteinExistence type="predicted"/>
<reference evidence="2 3" key="1">
    <citation type="submission" date="2017-09" db="EMBL/GenBank/DDBJ databases">
        <authorList>
            <person name="Bumgarner R.E."/>
        </authorList>
    </citation>
    <scope>NUCLEOTIDE SEQUENCE [LARGE SCALE GENOMIC DNA]</scope>
    <source>
        <strain evidence="2 3">T34998</strain>
    </source>
</reference>
<sequence>MTDIGTANGKASFGNLIIAETRKLVDTRASVWLLSITAALSLIIAGVSGWAVTQVRSGTVSWPSLVFFPAMPVNALLPVVAILMVTAEWSHRTALTTFVMTPRRHLVAAAQGIVAAAASVVATALVLVLTGISWLVATTFQPSATLIGANWKALLGATATTLIYVLVGFALGLAFLNAPAAIIVILLVPTTVLPMATIIKQLRAITPWMNYFQAGTPLAAGTIHGVEWGHLATSTALWIVLPVIIGLWRQHVREP</sequence>
<name>A0ABX9IAM2_9ACTN</name>
<dbReference type="Proteomes" id="UP000256324">
    <property type="component" value="Unassembled WGS sequence"/>
</dbReference>
<feature type="transmembrane region" description="Helical" evidence="1">
    <location>
        <begin position="228"/>
        <end position="248"/>
    </location>
</feature>
<keyword evidence="1" id="KW-1133">Transmembrane helix</keyword>
<keyword evidence="3" id="KW-1185">Reference proteome</keyword>
<feature type="transmembrane region" description="Helical" evidence="1">
    <location>
        <begin position="65"/>
        <end position="85"/>
    </location>
</feature>
<keyword evidence="1" id="KW-0472">Membrane</keyword>
<accession>A0ABX9IAM2</accession>
<evidence type="ECO:0000313" key="3">
    <source>
        <dbReference type="Proteomes" id="UP000256324"/>
    </source>
</evidence>